<accession>A0ACC2KE22</accession>
<sequence length="204" mass="21927">MMTVVGSAERRWEKERRAMGEKMMRGGVRVLMALAMSMVHGWWAWTCAAAQVHHVVGGDRGWDPSSNIRLWSGGKSFRVGDHIWFTYSAALESVVELRNREEFESCAVNSPIRMYTDGLDKVSLDGQGSRYFASGSLDSCKKGLKLHVHVLPSSPSSEDLTAIVVEGAAAAAAAGPTPSISAPLPVSAALLCAGVLALLCFVTF</sequence>
<keyword evidence="2" id="KW-1185">Reference proteome</keyword>
<evidence type="ECO:0000313" key="1">
    <source>
        <dbReference type="EMBL" id="KAJ8619266.1"/>
    </source>
</evidence>
<organism evidence="1 2">
    <name type="scientific">Persea americana</name>
    <name type="common">Avocado</name>
    <dbReference type="NCBI Taxonomy" id="3435"/>
    <lineage>
        <taxon>Eukaryota</taxon>
        <taxon>Viridiplantae</taxon>
        <taxon>Streptophyta</taxon>
        <taxon>Embryophyta</taxon>
        <taxon>Tracheophyta</taxon>
        <taxon>Spermatophyta</taxon>
        <taxon>Magnoliopsida</taxon>
        <taxon>Magnoliidae</taxon>
        <taxon>Laurales</taxon>
        <taxon>Lauraceae</taxon>
        <taxon>Persea</taxon>
    </lineage>
</organism>
<evidence type="ECO:0000313" key="2">
    <source>
        <dbReference type="Proteomes" id="UP001234297"/>
    </source>
</evidence>
<dbReference type="EMBL" id="CM056817">
    <property type="protein sequence ID" value="KAJ8619266.1"/>
    <property type="molecule type" value="Genomic_DNA"/>
</dbReference>
<reference evidence="1 2" key="1">
    <citation type="journal article" date="2022" name="Hortic Res">
        <title>A haplotype resolved chromosomal level avocado genome allows analysis of novel avocado genes.</title>
        <authorList>
            <person name="Nath O."/>
            <person name="Fletcher S.J."/>
            <person name="Hayward A."/>
            <person name="Shaw L.M."/>
            <person name="Masouleh A.K."/>
            <person name="Furtado A."/>
            <person name="Henry R.J."/>
            <person name="Mitter N."/>
        </authorList>
    </citation>
    <scope>NUCLEOTIDE SEQUENCE [LARGE SCALE GENOMIC DNA]</scope>
    <source>
        <strain evidence="2">cv. Hass</strain>
    </source>
</reference>
<dbReference type="Proteomes" id="UP001234297">
    <property type="component" value="Chromosome 9"/>
</dbReference>
<gene>
    <name evidence="1" type="ORF">MRB53_027795</name>
</gene>
<protein>
    <submittedName>
        <fullName evidence="1">Uncharacterized protein</fullName>
    </submittedName>
</protein>
<name>A0ACC2KE22_PERAE</name>
<proteinExistence type="predicted"/>
<comment type="caution">
    <text evidence="1">The sequence shown here is derived from an EMBL/GenBank/DDBJ whole genome shotgun (WGS) entry which is preliminary data.</text>
</comment>